<dbReference type="EMBL" id="CP015970">
    <property type="protein sequence ID" value="AOZ47895.1"/>
    <property type="molecule type" value="Genomic_DNA"/>
</dbReference>
<dbReference type="InterPro" id="IPR013783">
    <property type="entry name" value="Ig-like_fold"/>
</dbReference>
<dbReference type="AlphaFoldDB" id="A0AAC9AP58"/>
<evidence type="ECO:0000313" key="4">
    <source>
        <dbReference type="Proteomes" id="UP000178666"/>
    </source>
</evidence>
<sequence>MGIGLMNWNTRASAAGHKVSVTKSAPLAENAAWTFDVTEMMQAVGSGYGFNGFIISTTNTRDINIQGNMSAALDPVLEVEWTEAPLAPDQLAPSTGQACGTALPVLRWSFWDHAGATGMQSAQVQVAASEDGFGSPVWDSGSLPLTETQLDLASTSCPAPAVDTLRWWRVRNQDSAGLWSAWSDPVSWQWHPRLSVSLVQPEPEPVDVAGPELIVNGSFEDGLDGWSNGGGWQVNTPSPVDGAMKALRTGVGGALSQLVTLPHGAVSLTVTLRSWVDSGVTATVTVTPDVGSPTVVTLPTGSTWAPKVTVTAALSGATSALISIDGTGSTGSIRIDAVSARAVTTLAPSFTDPTPPIQWATSGDMPQARWRASVSVLEGSAWRVVAASGTVVSAETSWTPDVGLADAGTARIIVDVWDDRQREATPGTPIYSSVSGDFSFSPSDVIEIPRDIELTENRPLPSVMLSWTRSETPDRWDVYRDGKLLSRHDGLDWSTGGDSYQMVDKIAPNGEHTWTLYAIVNGVACKSQTITRTLRHSPTWLIDNEADERVCIVGDTDHDMTMPETVAEFSPIGGRRKVKVTTAQYGYEGTIDGDLVPVQGMPETETPQLWRERLLKWKADPGHALHLLIEDLSIPVQVTDISPRSLPGHPGSMFHFTIKWHQTGGWTFGSAS</sequence>
<dbReference type="EMBL" id="CP014352">
    <property type="protein sequence ID" value="AMS06447.1"/>
    <property type="molecule type" value="Genomic_DNA"/>
</dbReference>
<reference evidence="1 3" key="2">
    <citation type="submission" date="2016-02" db="EMBL/GenBank/DDBJ databases">
        <title>Complete Genome Sequence of Propionibacterium acidipropionici ATCC 55737.</title>
        <authorList>
            <person name="Luna Flores C.H."/>
            <person name="Nielsen L.K."/>
            <person name="Marcellin E."/>
        </authorList>
    </citation>
    <scope>NUCLEOTIDE SEQUENCE [LARGE SCALE GENOMIC DNA]</scope>
    <source>
        <strain evidence="1 3">ATCC 55737</strain>
    </source>
</reference>
<evidence type="ECO:0000313" key="2">
    <source>
        <dbReference type="EMBL" id="AOZ47895.1"/>
    </source>
</evidence>
<evidence type="ECO:0000313" key="1">
    <source>
        <dbReference type="EMBL" id="AMS06447.1"/>
    </source>
</evidence>
<dbReference type="InterPro" id="IPR008979">
    <property type="entry name" value="Galactose-bd-like_sf"/>
</dbReference>
<dbReference type="Gene3D" id="2.60.120.260">
    <property type="entry name" value="Galactose-binding domain-like"/>
    <property type="match status" value="1"/>
</dbReference>
<proteinExistence type="predicted"/>
<dbReference type="Proteomes" id="UP000178666">
    <property type="component" value="Chromosome"/>
</dbReference>
<dbReference type="Gene3D" id="2.60.40.10">
    <property type="entry name" value="Immunoglobulins"/>
    <property type="match status" value="1"/>
</dbReference>
<dbReference type="SUPFAM" id="SSF49785">
    <property type="entry name" value="Galactose-binding domain-like"/>
    <property type="match status" value="1"/>
</dbReference>
<dbReference type="Proteomes" id="UP000075221">
    <property type="component" value="Chromosome"/>
</dbReference>
<dbReference type="GO" id="GO:0005975">
    <property type="term" value="P:carbohydrate metabolic process"/>
    <property type="evidence" value="ECO:0007669"/>
    <property type="project" value="UniProtKB-ARBA"/>
</dbReference>
<protein>
    <submittedName>
        <fullName evidence="1">Uncharacterized protein</fullName>
    </submittedName>
</protein>
<name>A0AAC9AP58_9ACTN</name>
<evidence type="ECO:0000313" key="3">
    <source>
        <dbReference type="Proteomes" id="UP000075221"/>
    </source>
</evidence>
<accession>A0AAC9AP58</accession>
<organism evidence="1 3">
    <name type="scientific">Acidipropionibacterium acidipropionici</name>
    <dbReference type="NCBI Taxonomy" id="1748"/>
    <lineage>
        <taxon>Bacteria</taxon>
        <taxon>Bacillati</taxon>
        <taxon>Actinomycetota</taxon>
        <taxon>Actinomycetes</taxon>
        <taxon>Propionibacteriales</taxon>
        <taxon>Propionibacteriaceae</taxon>
        <taxon>Acidipropionibacterium</taxon>
    </lineage>
</organism>
<gene>
    <name evidence="2" type="ORF">A8L58_15770</name>
    <name evidence="1" type="ORF">AXH35_14310</name>
</gene>
<keyword evidence="4" id="KW-1185">Reference proteome</keyword>
<reference evidence="2 4" key="1">
    <citation type="journal article" date="2016" name="Plant Dis.">
        <title>Improved production of propionic acid using genome shuffling.</title>
        <authorList>
            <person name="Luna-Flores C.H."/>
            <person name="Palfreyman R.W."/>
            <person name="Kromer J.O."/>
            <person name="Nielsen L.K."/>
            <person name="Marcellin E."/>
        </authorList>
    </citation>
    <scope>NUCLEOTIDE SEQUENCE [LARGE SCALE GENOMIC DNA]</scope>
    <source>
        <strain evidence="2 4">F3E8</strain>
    </source>
</reference>